<keyword evidence="2" id="KW-1277">Toxin-antitoxin system</keyword>
<keyword evidence="9" id="KW-1185">Reference proteome</keyword>
<evidence type="ECO:0000313" key="8">
    <source>
        <dbReference type="EMBL" id="TKC95156.1"/>
    </source>
</evidence>
<evidence type="ECO:0000256" key="1">
    <source>
        <dbReference type="ARBA" id="ARBA00022491"/>
    </source>
</evidence>
<dbReference type="PROSITE" id="PS51186">
    <property type="entry name" value="GNAT"/>
    <property type="match status" value="1"/>
</dbReference>
<comment type="catalytic activity">
    <reaction evidence="5">
        <text>glycyl-tRNA(Gly) + acetyl-CoA = N-acetylglycyl-tRNA(Gly) + CoA + H(+)</text>
        <dbReference type="Rhea" id="RHEA:81867"/>
        <dbReference type="Rhea" id="RHEA-COMP:9683"/>
        <dbReference type="Rhea" id="RHEA-COMP:19766"/>
        <dbReference type="ChEBI" id="CHEBI:15378"/>
        <dbReference type="ChEBI" id="CHEBI:57287"/>
        <dbReference type="ChEBI" id="CHEBI:57288"/>
        <dbReference type="ChEBI" id="CHEBI:78522"/>
        <dbReference type="ChEBI" id="CHEBI:232036"/>
    </reaction>
</comment>
<feature type="compositionally biased region" description="Basic and acidic residues" evidence="6">
    <location>
        <begin position="172"/>
        <end position="182"/>
    </location>
</feature>
<dbReference type="InterPro" id="IPR000182">
    <property type="entry name" value="GNAT_dom"/>
</dbReference>
<dbReference type="RefSeq" id="WP_136935819.1">
    <property type="nucleotide sequence ID" value="NZ_SSMQ01000102.1"/>
</dbReference>
<dbReference type="EMBL" id="SSMQ01000102">
    <property type="protein sequence ID" value="TKC95156.1"/>
    <property type="molecule type" value="Genomic_DNA"/>
</dbReference>
<proteinExistence type="predicted"/>
<keyword evidence="4" id="KW-0012">Acyltransferase</keyword>
<dbReference type="Gene3D" id="3.40.630.30">
    <property type="match status" value="1"/>
</dbReference>
<evidence type="ECO:0000256" key="3">
    <source>
        <dbReference type="ARBA" id="ARBA00022679"/>
    </source>
</evidence>
<evidence type="ECO:0000256" key="5">
    <source>
        <dbReference type="ARBA" id="ARBA00049880"/>
    </source>
</evidence>
<dbReference type="PANTHER" id="PTHR36449:SF1">
    <property type="entry name" value="ACETYLTRANSFERASE"/>
    <property type="match status" value="1"/>
</dbReference>
<protein>
    <submittedName>
        <fullName evidence="8">GNAT family N-acetyltransferase</fullName>
    </submittedName>
</protein>
<name>A0A4U1IMB3_9BACT</name>
<feature type="domain" description="N-acetyltransferase" evidence="7">
    <location>
        <begin position="16"/>
        <end position="181"/>
    </location>
</feature>
<sequence length="206" mass="23026">MNSVSPTRPSLDPNRLEIRLLDEAVIDDAQGFSCGDSDLDEFLLVEAMRLQARHIVRTYVAYYEGRLVGFVSLMTDSVTLETKERKLLALGHHDHPVIPALKIARLGVSTSFRATHRGCGESLVRFAWAMALESSDRVGCRLLTVDAYEASVPFYERLGFIRNRAKEYRERPNTSMRLDVHAPRPPSWLSDPTAPLGGDAKEPSDA</sequence>
<reference evidence="8 9" key="1">
    <citation type="submission" date="2019-04" db="EMBL/GenBank/DDBJ databases">
        <authorList>
            <person name="Li Y."/>
            <person name="Wang J."/>
        </authorList>
    </citation>
    <scope>NUCLEOTIDE SEQUENCE [LARGE SCALE GENOMIC DNA]</scope>
    <source>
        <strain evidence="8 9">DSM 14668</strain>
    </source>
</reference>
<dbReference type="InterPro" id="IPR016181">
    <property type="entry name" value="Acyl_CoA_acyltransferase"/>
</dbReference>
<evidence type="ECO:0000256" key="2">
    <source>
        <dbReference type="ARBA" id="ARBA00022649"/>
    </source>
</evidence>
<dbReference type="Proteomes" id="UP000309215">
    <property type="component" value="Unassembled WGS sequence"/>
</dbReference>
<evidence type="ECO:0000256" key="6">
    <source>
        <dbReference type="SAM" id="MobiDB-lite"/>
    </source>
</evidence>
<gene>
    <name evidence="8" type="ORF">E8A74_47515</name>
</gene>
<evidence type="ECO:0000313" key="9">
    <source>
        <dbReference type="Proteomes" id="UP000309215"/>
    </source>
</evidence>
<dbReference type="OrthoDB" id="9799147at2"/>
<comment type="caution">
    <text evidence="8">The sequence shown here is derived from an EMBL/GenBank/DDBJ whole genome shotgun (WGS) entry which is preliminary data.</text>
</comment>
<keyword evidence="1" id="KW-0678">Repressor</keyword>
<organism evidence="8 9">
    <name type="scientific">Polyangium fumosum</name>
    <dbReference type="NCBI Taxonomy" id="889272"/>
    <lineage>
        <taxon>Bacteria</taxon>
        <taxon>Pseudomonadati</taxon>
        <taxon>Myxococcota</taxon>
        <taxon>Polyangia</taxon>
        <taxon>Polyangiales</taxon>
        <taxon>Polyangiaceae</taxon>
        <taxon>Polyangium</taxon>
    </lineage>
</organism>
<evidence type="ECO:0000256" key="4">
    <source>
        <dbReference type="ARBA" id="ARBA00023315"/>
    </source>
</evidence>
<dbReference type="SUPFAM" id="SSF55729">
    <property type="entry name" value="Acyl-CoA N-acyltransferases (Nat)"/>
    <property type="match status" value="1"/>
</dbReference>
<dbReference type="PANTHER" id="PTHR36449">
    <property type="entry name" value="ACETYLTRANSFERASE-RELATED"/>
    <property type="match status" value="1"/>
</dbReference>
<accession>A0A4U1IMB3</accession>
<dbReference type="GO" id="GO:0016747">
    <property type="term" value="F:acyltransferase activity, transferring groups other than amino-acyl groups"/>
    <property type="evidence" value="ECO:0007669"/>
    <property type="project" value="InterPro"/>
</dbReference>
<dbReference type="Pfam" id="PF13508">
    <property type="entry name" value="Acetyltransf_7"/>
    <property type="match status" value="1"/>
</dbReference>
<dbReference type="AlphaFoldDB" id="A0A4U1IMB3"/>
<evidence type="ECO:0000259" key="7">
    <source>
        <dbReference type="PROSITE" id="PS51186"/>
    </source>
</evidence>
<feature type="region of interest" description="Disordered" evidence="6">
    <location>
        <begin position="172"/>
        <end position="206"/>
    </location>
</feature>
<keyword evidence="3 8" id="KW-0808">Transferase</keyword>